<dbReference type="InterPro" id="IPR050415">
    <property type="entry name" value="MRET"/>
</dbReference>
<dbReference type="InterPro" id="IPR036010">
    <property type="entry name" value="2Fe-2S_ferredoxin-like_sf"/>
</dbReference>
<dbReference type="Gene3D" id="2.40.30.10">
    <property type="entry name" value="Translation factors"/>
    <property type="match status" value="1"/>
</dbReference>
<dbReference type="PANTHER" id="PTHR47354">
    <property type="entry name" value="NADH OXIDOREDUCTASE HCR"/>
    <property type="match status" value="1"/>
</dbReference>
<dbReference type="GO" id="GO:0016491">
    <property type="term" value="F:oxidoreductase activity"/>
    <property type="evidence" value="ECO:0007669"/>
    <property type="project" value="UniProtKB-KW"/>
</dbReference>
<dbReference type="CDD" id="cd00207">
    <property type="entry name" value="fer2"/>
    <property type="match status" value="1"/>
</dbReference>
<reference evidence="12" key="1">
    <citation type="submission" date="2015-04" db="EMBL/GenBank/DDBJ databases">
        <title>Physiological reanalysis, assessment of diazotrophy, and genome sequences of multiple isolates of Streptomyces thermoautotrophicus.</title>
        <authorList>
            <person name="MacKellar D.C."/>
            <person name="Lieber L."/>
            <person name="Norman J."/>
            <person name="Bolger A."/>
            <person name="Tobin C."/>
            <person name="Murray J.W."/>
            <person name="Chang R."/>
            <person name="Ford T."/>
            <person name="Nguyen P.Q."/>
            <person name="Woodward J."/>
            <person name="Permingeat H."/>
            <person name="Joshi N.S."/>
            <person name="Silver P.A."/>
            <person name="Usadel B."/>
            <person name="Rutherford A.W."/>
            <person name="Friesen M."/>
            <person name="Prell J."/>
        </authorList>
    </citation>
    <scope>NUCLEOTIDE SEQUENCE [LARGE SCALE GENOMIC DNA]</scope>
    <source>
        <strain evidence="12">H1</strain>
    </source>
</reference>
<dbReference type="InterPro" id="IPR006058">
    <property type="entry name" value="2Fe2S_fd_BS"/>
</dbReference>
<dbReference type="GO" id="GO:0046872">
    <property type="term" value="F:metal ion binding"/>
    <property type="evidence" value="ECO:0007669"/>
    <property type="project" value="UniProtKB-KW"/>
</dbReference>
<dbReference type="InterPro" id="IPR008333">
    <property type="entry name" value="Cbr1-like_FAD-bd_dom"/>
</dbReference>
<sequence>MSVSAQAPSRRRHAVFHRLRVRAVDRLTDEAVAVTFDVPDELREEYRFEPGQHLTIRWTTPDGEEARRTYSICAPATSGELRIGVKRLAGGLFSTHACGRLRPGDTLEVMTPAGQFRVPLDPGHAKHYAAIAAGSGITPILSIISTALQVEPRSRVTLIYGNRTSNSVMFLEELQDLKNRYPDRFHLINVLSREPQEVELFCGRIDRDKLAVFLRTLVPADGVDEWLLCGPYGLIEQARQTLRDHGVAPERIHQELFHVGEPVRETVDLGPAAPAGPASTVTVILDGRASTFELPAGGESVLEGALRVRNDAPYACKGGVCGTCRARLVEGAVRMDRNFALEQDELAAGFVLACQSHPTSERVVLDFDH</sequence>
<organism evidence="11 12">
    <name type="scientific">Carbonactinospora thermoautotrophica</name>
    <dbReference type="NCBI Taxonomy" id="1469144"/>
    <lineage>
        <taxon>Bacteria</taxon>
        <taxon>Bacillati</taxon>
        <taxon>Actinomycetota</taxon>
        <taxon>Actinomycetes</taxon>
        <taxon>Kitasatosporales</taxon>
        <taxon>Carbonactinosporaceae</taxon>
        <taxon>Carbonactinospora</taxon>
    </lineage>
</organism>
<dbReference type="Proteomes" id="UP000070188">
    <property type="component" value="Unassembled WGS sequence"/>
</dbReference>
<keyword evidence="6" id="KW-0560">Oxidoreductase</keyword>
<feature type="domain" description="2Fe-2S ferredoxin-type" evidence="9">
    <location>
        <begin position="279"/>
        <end position="369"/>
    </location>
</feature>
<feature type="domain" description="FAD-binding FR-type" evidence="10">
    <location>
        <begin position="14"/>
        <end position="119"/>
    </location>
</feature>
<dbReference type="SUPFAM" id="SSF54292">
    <property type="entry name" value="2Fe-2S ferredoxin-like"/>
    <property type="match status" value="1"/>
</dbReference>
<protein>
    <submittedName>
        <fullName evidence="11">Ferredoxin</fullName>
    </submittedName>
</protein>
<dbReference type="InterPro" id="IPR017938">
    <property type="entry name" value="Riboflavin_synthase-like_b-brl"/>
</dbReference>
<keyword evidence="8" id="KW-0411">Iron-sulfur</keyword>
<evidence type="ECO:0000313" key="11">
    <source>
        <dbReference type="EMBL" id="KWW99187.1"/>
    </source>
</evidence>
<evidence type="ECO:0000256" key="3">
    <source>
        <dbReference type="ARBA" id="ARBA00022714"/>
    </source>
</evidence>
<evidence type="ECO:0000313" key="12">
    <source>
        <dbReference type="Proteomes" id="UP000070188"/>
    </source>
</evidence>
<dbReference type="Pfam" id="PF00970">
    <property type="entry name" value="FAD_binding_6"/>
    <property type="match status" value="1"/>
</dbReference>
<comment type="caution">
    <text evidence="11">The sequence shown here is derived from an EMBL/GenBank/DDBJ whole genome shotgun (WGS) entry which is preliminary data.</text>
</comment>
<evidence type="ECO:0000256" key="7">
    <source>
        <dbReference type="ARBA" id="ARBA00023004"/>
    </source>
</evidence>
<dbReference type="SUPFAM" id="SSF52343">
    <property type="entry name" value="Ferredoxin reductase-like, C-terminal NADP-linked domain"/>
    <property type="match status" value="1"/>
</dbReference>
<dbReference type="InterPro" id="IPR017927">
    <property type="entry name" value="FAD-bd_FR_type"/>
</dbReference>
<dbReference type="PROSITE" id="PS51085">
    <property type="entry name" value="2FE2S_FER_2"/>
    <property type="match status" value="1"/>
</dbReference>
<keyword evidence="3" id="KW-0001">2Fe-2S</keyword>
<dbReference type="InterPro" id="IPR039261">
    <property type="entry name" value="FNR_nucleotide-bd"/>
</dbReference>
<evidence type="ECO:0000259" key="9">
    <source>
        <dbReference type="PROSITE" id="PS51085"/>
    </source>
</evidence>
<dbReference type="PRINTS" id="PR00410">
    <property type="entry name" value="PHEHYDRXLASE"/>
</dbReference>
<dbReference type="Pfam" id="PF00175">
    <property type="entry name" value="NAD_binding_1"/>
    <property type="match status" value="1"/>
</dbReference>
<keyword evidence="7" id="KW-0408">Iron</keyword>
<dbReference type="InterPro" id="IPR001433">
    <property type="entry name" value="OxRdtase_FAD/NAD-bd"/>
</dbReference>
<dbReference type="OrthoDB" id="9796486at2"/>
<dbReference type="SUPFAM" id="SSF63380">
    <property type="entry name" value="Riboflavin synthase domain-like"/>
    <property type="match status" value="1"/>
</dbReference>
<evidence type="ECO:0000259" key="10">
    <source>
        <dbReference type="PROSITE" id="PS51384"/>
    </source>
</evidence>
<dbReference type="Pfam" id="PF00111">
    <property type="entry name" value="Fer2"/>
    <property type="match status" value="1"/>
</dbReference>
<dbReference type="PANTHER" id="PTHR47354:SF8">
    <property type="entry name" value="1,2-PHENYLACETYL-COA EPOXIDASE, SUBUNIT E"/>
    <property type="match status" value="1"/>
</dbReference>
<dbReference type="InterPro" id="IPR001041">
    <property type="entry name" value="2Fe-2S_ferredoxin-type"/>
</dbReference>
<accession>A0A132MMU9</accession>
<evidence type="ECO:0000256" key="2">
    <source>
        <dbReference type="ARBA" id="ARBA00022630"/>
    </source>
</evidence>
<dbReference type="PROSITE" id="PS51384">
    <property type="entry name" value="FAD_FR"/>
    <property type="match status" value="1"/>
</dbReference>
<dbReference type="Gene3D" id="3.40.50.80">
    <property type="entry name" value="Nucleotide-binding domain of ferredoxin-NADP reductase (FNR) module"/>
    <property type="match status" value="1"/>
</dbReference>
<evidence type="ECO:0000256" key="1">
    <source>
        <dbReference type="ARBA" id="ARBA00001974"/>
    </source>
</evidence>
<keyword evidence="4" id="KW-0479">Metal-binding</keyword>
<evidence type="ECO:0000256" key="6">
    <source>
        <dbReference type="ARBA" id="ARBA00023002"/>
    </source>
</evidence>
<dbReference type="RefSeq" id="WP_066884315.1">
    <property type="nucleotide sequence ID" value="NZ_LAXD01000001.1"/>
</dbReference>
<keyword evidence="2" id="KW-0285">Flavoprotein</keyword>
<name>A0A132MMU9_9ACTN</name>
<dbReference type="CDD" id="cd06214">
    <property type="entry name" value="PA_degradation_oxidoreductase_like"/>
    <property type="match status" value="1"/>
</dbReference>
<dbReference type="InterPro" id="IPR012675">
    <property type="entry name" value="Beta-grasp_dom_sf"/>
</dbReference>
<dbReference type="GO" id="GO:0050660">
    <property type="term" value="F:flavin adenine dinucleotide binding"/>
    <property type="evidence" value="ECO:0007669"/>
    <property type="project" value="TreeGrafter"/>
</dbReference>
<keyword evidence="5" id="KW-0274">FAD</keyword>
<proteinExistence type="predicted"/>
<comment type="cofactor">
    <cofactor evidence="1">
        <name>FAD</name>
        <dbReference type="ChEBI" id="CHEBI:57692"/>
    </cofactor>
</comment>
<dbReference type="Gene3D" id="3.10.20.30">
    <property type="match status" value="1"/>
</dbReference>
<dbReference type="AlphaFoldDB" id="A0A132MMU9"/>
<dbReference type="PRINTS" id="PR00371">
    <property type="entry name" value="FPNCR"/>
</dbReference>
<dbReference type="InterPro" id="IPR011884">
    <property type="entry name" value="PaaE"/>
</dbReference>
<dbReference type="EMBL" id="LAXD01000001">
    <property type="protein sequence ID" value="KWW99187.1"/>
    <property type="molecule type" value="Genomic_DNA"/>
</dbReference>
<keyword evidence="12" id="KW-1185">Reference proteome</keyword>
<dbReference type="GO" id="GO:0051537">
    <property type="term" value="F:2 iron, 2 sulfur cluster binding"/>
    <property type="evidence" value="ECO:0007669"/>
    <property type="project" value="UniProtKB-KW"/>
</dbReference>
<evidence type="ECO:0000256" key="8">
    <source>
        <dbReference type="ARBA" id="ARBA00023014"/>
    </source>
</evidence>
<dbReference type="InterPro" id="IPR001709">
    <property type="entry name" value="Flavoprot_Pyr_Nucl_cyt_Rdtase"/>
</dbReference>
<dbReference type="PROSITE" id="PS00197">
    <property type="entry name" value="2FE2S_FER_1"/>
    <property type="match status" value="1"/>
</dbReference>
<gene>
    <name evidence="11" type="ORF">LI90_821</name>
</gene>
<dbReference type="GO" id="GO:0010124">
    <property type="term" value="P:phenylacetate catabolic process"/>
    <property type="evidence" value="ECO:0007669"/>
    <property type="project" value="InterPro"/>
</dbReference>
<dbReference type="STRING" id="1469144.LI90_821"/>
<evidence type="ECO:0000256" key="4">
    <source>
        <dbReference type="ARBA" id="ARBA00022723"/>
    </source>
</evidence>
<dbReference type="NCBIfam" id="TIGR02160">
    <property type="entry name" value="PA_CoA_Oxy5"/>
    <property type="match status" value="1"/>
</dbReference>
<evidence type="ECO:0000256" key="5">
    <source>
        <dbReference type="ARBA" id="ARBA00022827"/>
    </source>
</evidence>
<dbReference type="PATRIC" id="fig|1469144.10.peg.936"/>